<keyword evidence="2" id="KW-1185">Reference proteome</keyword>
<dbReference type="Proteomes" id="UP001207468">
    <property type="component" value="Unassembled WGS sequence"/>
</dbReference>
<reference evidence="1" key="1">
    <citation type="submission" date="2021-03" db="EMBL/GenBank/DDBJ databases">
        <title>Evolutionary priming and transition to the ectomycorrhizal habit in an iconic lineage of mushroom-forming fungi: is preadaptation a requirement?</title>
        <authorList>
            <consortium name="DOE Joint Genome Institute"/>
            <person name="Looney B.P."/>
            <person name="Miyauchi S."/>
            <person name="Morin E."/>
            <person name="Drula E."/>
            <person name="Courty P.E."/>
            <person name="Chicoki N."/>
            <person name="Fauchery L."/>
            <person name="Kohler A."/>
            <person name="Kuo A."/>
            <person name="LaButti K."/>
            <person name="Pangilinan J."/>
            <person name="Lipzen A."/>
            <person name="Riley R."/>
            <person name="Andreopoulos W."/>
            <person name="He G."/>
            <person name="Johnson J."/>
            <person name="Barry K.W."/>
            <person name="Grigoriev I.V."/>
            <person name="Nagy L."/>
            <person name="Hibbett D."/>
            <person name="Henrissat B."/>
            <person name="Matheny P.B."/>
            <person name="Labbe J."/>
            <person name="Martin A.F."/>
        </authorList>
    </citation>
    <scope>NUCLEOTIDE SEQUENCE</scope>
    <source>
        <strain evidence="1">BPL698</strain>
    </source>
</reference>
<sequence>MTCLAFAAAHPLEDISSSVRRLNPRLRHLMLLIHSPWPTDPHRQVPLIPTQDVIFVLFGTPPSRASSVVSLHLQDEDSSGKRKINERPQTHAYHAKIHELEGVMLRPLPRVLHSCSPSAILSLCTFCSTNISIIYTVNTSSSQTCPALCVSVTNPSAVSSVFLPSNDTSPATYALVTWDSTAKCREEG</sequence>
<comment type="caution">
    <text evidence="1">The sequence shown here is derived from an EMBL/GenBank/DDBJ whole genome shotgun (WGS) entry which is preliminary data.</text>
</comment>
<protein>
    <submittedName>
        <fullName evidence="1">Uncharacterized protein</fullName>
    </submittedName>
</protein>
<accession>A0ACC0U612</accession>
<proteinExistence type="predicted"/>
<gene>
    <name evidence="1" type="ORF">F5148DRAFT_1213046</name>
</gene>
<name>A0ACC0U612_9AGAM</name>
<evidence type="ECO:0000313" key="1">
    <source>
        <dbReference type="EMBL" id="KAI9462660.1"/>
    </source>
</evidence>
<evidence type="ECO:0000313" key="2">
    <source>
        <dbReference type="Proteomes" id="UP001207468"/>
    </source>
</evidence>
<dbReference type="EMBL" id="JAGFNK010000166">
    <property type="protein sequence ID" value="KAI9462660.1"/>
    <property type="molecule type" value="Genomic_DNA"/>
</dbReference>
<organism evidence="1 2">
    <name type="scientific">Russula earlei</name>
    <dbReference type="NCBI Taxonomy" id="71964"/>
    <lineage>
        <taxon>Eukaryota</taxon>
        <taxon>Fungi</taxon>
        <taxon>Dikarya</taxon>
        <taxon>Basidiomycota</taxon>
        <taxon>Agaricomycotina</taxon>
        <taxon>Agaricomycetes</taxon>
        <taxon>Russulales</taxon>
        <taxon>Russulaceae</taxon>
        <taxon>Russula</taxon>
    </lineage>
</organism>